<evidence type="ECO:0000313" key="2">
    <source>
        <dbReference type="Proteomes" id="UP001375382"/>
    </source>
</evidence>
<comment type="caution">
    <text evidence="1">The sequence shown here is derived from an EMBL/GenBank/DDBJ whole genome shotgun (WGS) entry which is preliminary data.</text>
</comment>
<keyword evidence="2" id="KW-1185">Reference proteome</keyword>
<sequence>MTLKPKKSINFAPSGAGRSKLRRLMKRYELKMKYLPFVVFLYSGITSACVVGPEKVVPTPEIGFEIKVEASDICDDCSAITISAPKSYEGNPYAHALFTVLSNNQVMSKSINYLQKDSESTVFMGIVSQAAGITYEIDLSYGNHRCMSYEFSYTNQ</sequence>
<name>A0ABU8CC55_9GAMM</name>
<dbReference type="Proteomes" id="UP001375382">
    <property type="component" value="Unassembled WGS sequence"/>
</dbReference>
<evidence type="ECO:0000313" key="1">
    <source>
        <dbReference type="EMBL" id="MEH8019575.1"/>
    </source>
</evidence>
<protein>
    <submittedName>
        <fullName evidence="1">Uncharacterized protein</fullName>
    </submittedName>
</protein>
<accession>A0ABU8CC55</accession>
<organism evidence="1 2">
    <name type="scientific">Rheinheimera muenzenbergensis</name>
    <dbReference type="NCBI Taxonomy" id="1193628"/>
    <lineage>
        <taxon>Bacteria</taxon>
        <taxon>Pseudomonadati</taxon>
        <taxon>Pseudomonadota</taxon>
        <taxon>Gammaproteobacteria</taxon>
        <taxon>Chromatiales</taxon>
        <taxon>Chromatiaceae</taxon>
        <taxon>Rheinheimera</taxon>
    </lineage>
</organism>
<dbReference type="EMBL" id="JALAAR010000034">
    <property type="protein sequence ID" value="MEH8019575.1"/>
    <property type="molecule type" value="Genomic_DNA"/>
</dbReference>
<reference evidence="1 2" key="1">
    <citation type="journal article" date="2023" name="Ecotoxicol. Environ. Saf.">
        <title>Mercury remediation potential of mercury-resistant strain Rheinheimera metallidurans sp. nov. isolated from a municipal waste dumping site.</title>
        <authorList>
            <person name="Yadav V."/>
            <person name="Manjhi A."/>
            <person name="Vadakedath N."/>
        </authorList>
    </citation>
    <scope>NUCLEOTIDE SEQUENCE [LARGE SCALE GENOMIC DNA]</scope>
    <source>
        <strain evidence="1 2">E-49</strain>
    </source>
</reference>
<proteinExistence type="predicted"/>
<gene>
    <name evidence="1" type="ORF">MN202_20255</name>
</gene>
<dbReference type="RefSeq" id="WP_335737951.1">
    <property type="nucleotide sequence ID" value="NZ_JALAAR010000034.1"/>
</dbReference>